<protein>
    <recommendedName>
        <fullName evidence="2">NADP-dependent oxidoreductase domain-containing protein</fullName>
    </recommendedName>
</protein>
<accession>A0A1F5LTE0</accession>
<dbReference type="PANTHER" id="PTHR43625:SF78">
    <property type="entry name" value="PYRIDOXAL REDUCTASE-RELATED"/>
    <property type="match status" value="1"/>
</dbReference>
<feature type="domain" description="NADP-dependent oxidoreductase" evidence="2">
    <location>
        <begin position="13"/>
        <end position="311"/>
    </location>
</feature>
<gene>
    <name evidence="3" type="ORF">PENARI_c003G08497</name>
</gene>
<dbReference type="InterPro" id="IPR023210">
    <property type="entry name" value="NADP_OxRdtase_dom"/>
</dbReference>
<comment type="caution">
    <text evidence="3">The sequence shown here is derived from an EMBL/GenBank/DDBJ whole genome shotgun (WGS) entry which is preliminary data.</text>
</comment>
<dbReference type="GO" id="GO:0016491">
    <property type="term" value="F:oxidoreductase activity"/>
    <property type="evidence" value="ECO:0007669"/>
    <property type="project" value="UniProtKB-KW"/>
</dbReference>
<keyword evidence="4" id="KW-1185">Reference proteome</keyword>
<proteinExistence type="predicted"/>
<sequence length="321" mass="35067">MPSLVGKEVGPTGYGTMRMTWNPQPPSQETCFETLNTALELGANFWNGGELYGTPEHNSLHLLNQYFTKYPENAEKVVLSIKGGLKKGELVPDGSEENIRRSVDESLRVLDGKKKLDIFECARQDAKTPVENTIKVLAEYVKEGKIGGIGLSEVDAETIRRAHKVHPIAAVEVEMSLWSTDILENDIAKTCAELQIPVIAYSPLGRGVLTGAVTSMADIPEGDFRRHMSRFQEENFQQNLKLINAVNDLAARKGVAPAQIALAWIRSQSGKPGLPTIIPIPGGTTKDKVIQNMSGVQVLTDAELAEIDALLKVHTVAGPRY</sequence>
<dbReference type="Pfam" id="PF00248">
    <property type="entry name" value="Aldo_ket_red"/>
    <property type="match status" value="1"/>
</dbReference>
<dbReference type="Proteomes" id="UP000177622">
    <property type="component" value="Unassembled WGS sequence"/>
</dbReference>
<dbReference type="CDD" id="cd19077">
    <property type="entry name" value="AKR_AKR8A1-2"/>
    <property type="match status" value="1"/>
</dbReference>
<dbReference type="EMBL" id="LXJU01000003">
    <property type="protein sequence ID" value="OGE56219.1"/>
    <property type="molecule type" value="Genomic_DNA"/>
</dbReference>
<dbReference type="SUPFAM" id="SSF51430">
    <property type="entry name" value="NAD(P)-linked oxidoreductase"/>
    <property type="match status" value="1"/>
</dbReference>
<evidence type="ECO:0000313" key="3">
    <source>
        <dbReference type="EMBL" id="OGE56219.1"/>
    </source>
</evidence>
<reference evidence="3 4" key="1">
    <citation type="journal article" date="2016" name="Sci. Rep.">
        <title>Penicillium arizonense, a new, genome sequenced fungal species, reveals a high chemical diversity in secreted metabolites.</title>
        <authorList>
            <person name="Grijseels S."/>
            <person name="Nielsen J.C."/>
            <person name="Randelovic M."/>
            <person name="Nielsen J."/>
            <person name="Nielsen K.F."/>
            <person name="Workman M."/>
            <person name="Frisvad J.C."/>
        </authorList>
    </citation>
    <scope>NUCLEOTIDE SEQUENCE [LARGE SCALE GENOMIC DNA]</scope>
    <source>
        <strain evidence="3 4">CBS 141311</strain>
    </source>
</reference>
<dbReference type="RefSeq" id="XP_022491647.1">
    <property type="nucleotide sequence ID" value="XM_022628592.1"/>
</dbReference>
<dbReference type="InterPro" id="IPR050791">
    <property type="entry name" value="Aldo-Keto_reductase"/>
</dbReference>
<evidence type="ECO:0000259" key="2">
    <source>
        <dbReference type="Pfam" id="PF00248"/>
    </source>
</evidence>
<dbReference type="OrthoDB" id="37537at2759"/>
<dbReference type="PANTHER" id="PTHR43625">
    <property type="entry name" value="AFLATOXIN B1 ALDEHYDE REDUCTASE"/>
    <property type="match status" value="1"/>
</dbReference>
<dbReference type="InterPro" id="IPR036812">
    <property type="entry name" value="NAD(P)_OxRdtase_dom_sf"/>
</dbReference>
<dbReference type="GO" id="GO:0005737">
    <property type="term" value="C:cytoplasm"/>
    <property type="evidence" value="ECO:0007669"/>
    <property type="project" value="TreeGrafter"/>
</dbReference>
<dbReference type="STRING" id="1835702.A0A1F5LTE0"/>
<keyword evidence="1" id="KW-0560">Oxidoreductase</keyword>
<evidence type="ECO:0000313" key="4">
    <source>
        <dbReference type="Proteomes" id="UP000177622"/>
    </source>
</evidence>
<name>A0A1F5LTE0_PENAI</name>
<dbReference type="AlphaFoldDB" id="A0A1F5LTE0"/>
<organism evidence="3 4">
    <name type="scientific">Penicillium arizonense</name>
    <dbReference type="NCBI Taxonomy" id="1835702"/>
    <lineage>
        <taxon>Eukaryota</taxon>
        <taxon>Fungi</taxon>
        <taxon>Dikarya</taxon>
        <taxon>Ascomycota</taxon>
        <taxon>Pezizomycotina</taxon>
        <taxon>Eurotiomycetes</taxon>
        <taxon>Eurotiomycetidae</taxon>
        <taxon>Eurotiales</taxon>
        <taxon>Aspergillaceae</taxon>
        <taxon>Penicillium</taxon>
    </lineage>
</organism>
<evidence type="ECO:0000256" key="1">
    <source>
        <dbReference type="ARBA" id="ARBA00023002"/>
    </source>
</evidence>
<dbReference type="GeneID" id="34573326"/>
<dbReference type="Gene3D" id="3.20.20.100">
    <property type="entry name" value="NADP-dependent oxidoreductase domain"/>
    <property type="match status" value="1"/>
</dbReference>